<reference evidence="6" key="1">
    <citation type="submission" date="2025-08" db="UniProtKB">
        <authorList>
            <consortium name="RefSeq"/>
        </authorList>
    </citation>
    <scope>IDENTIFICATION</scope>
    <source>
        <tissue evidence="6">Muscle</tissue>
    </source>
</reference>
<dbReference type="InterPro" id="IPR012677">
    <property type="entry name" value="Nucleotide-bd_a/b_plait_sf"/>
</dbReference>
<evidence type="ECO:0000256" key="1">
    <source>
        <dbReference type="ARBA" id="ARBA00022884"/>
    </source>
</evidence>
<dbReference type="PANTHER" id="PTHR23003:SF3">
    <property type="entry name" value="FI21236P1-RELATED"/>
    <property type="match status" value="1"/>
</dbReference>
<dbReference type="SMART" id="SM00360">
    <property type="entry name" value="RRM"/>
    <property type="match status" value="3"/>
</dbReference>
<sequence length="517" mass="55598">MDNMDAVGGFDGNGTSSPDNNFDLRSRSRSPIERNKERDRKDYSRDRGGERRQQRLTGYRRVYVANIPFESKWTDIKDLFREQVGDVSYVELFNDENGKFRGCGIVEMKDETAAQKAIDVLHRFEYKGRSLVVKEDDDVERDRYGRPLKGSRERNVSLSSSFGGGMDVSLGGISSSSSSQFNTYGLSPQFLRSLGIDGPLCNRVFVSNLEYKVTEEKLEDIFKLAGKICKVDLKKDKDGGSRGCCVISYEHPAEAVQAISMFNNQKLYSRTMSVRMDKMNDDLEGLPPKLPSGLQGIGKGLGSNGQPLNISSLVAAASLGAGMLGGGLGLMGLNSMNAGVGGMGGVGMGTGGLANMMSNTIGSQPVGGLGGIGDQGIMNSGMGGGLSGTMGTGLNMASATGLGMGNTGGGNIMGGFDLGTGGSGNLGGRMKNYTDIDRLGFENHLRSSDTVTVKNLPHSYNWQSLRDKFKDIGDVRFVEFKKGTAYVRFSSERDAQRAVDLMDGARIQGRSIEVQLF</sequence>
<evidence type="ECO:0000256" key="3">
    <source>
        <dbReference type="SAM" id="MobiDB-lite"/>
    </source>
</evidence>
<feature type="domain" description="RRM" evidence="4">
    <location>
        <begin position="202"/>
        <end position="279"/>
    </location>
</feature>
<keyword evidence="5" id="KW-1185">Reference proteome</keyword>
<keyword evidence="1 2" id="KW-0694">RNA-binding</keyword>
<evidence type="ECO:0000256" key="2">
    <source>
        <dbReference type="PROSITE-ProRule" id="PRU00176"/>
    </source>
</evidence>
<dbReference type="InterPro" id="IPR000504">
    <property type="entry name" value="RRM_dom"/>
</dbReference>
<dbReference type="GeneID" id="106472496"/>
<dbReference type="SUPFAM" id="SSF54928">
    <property type="entry name" value="RNA-binding domain, RBD"/>
    <property type="match status" value="3"/>
</dbReference>
<dbReference type="InterPro" id="IPR035979">
    <property type="entry name" value="RBD_domain_sf"/>
</dbReference>
<protein>
    <submittedName>
        <fullName evidence="6">Myelin expression factor 2-like</fullName>
    </submittedName>
</protein>
<evidence type="ECO:0000313" key="6">
    <source>
        <dbReference type="RefSeq" id="XP_013788605.1"/>
    </source>
</evidence>
<name>A0ABM1BTZ1_LIMPO</name>
<dbReference type="PANTHER" id="PTHR23003">
    <property type="entry name" value="RNA RECOGNITION MOTIF RRM DOMAIN CONTAINING PROTEIN"/>
    <property type="match status" value="1"/>
</dbReference>
<gene>
    <name evidence="6" type="primary">LOC106472496</name>
</gene>
<feature type="domain" description="RRM" evidence="4">
    <location>
        <begin position="60"/>
        <end position="138"/>
    </location>
</feature>
<dbReference type="Pfam" id="PF00076">
    <property type="entry name" value="RRM_1"/>
    <property type="match status" value="3"/>
</dbReference>
<accession>A0ABM1BTZ1</accession>
<proteinExistence type="predicted"/>
<feature type="compositionally biased region" description="Basic and acidic residues" evidence="3">
    <location>
        <begin position="22"/>
        <end position="52"/>
    </location>
</feature>
<dbReference type="Gene3D" id="3.30.70.330">
    <property type="match status" value="3"/>
</dbReference>
<organism evidence="5 6">
    <name type="scientific">Limulus polyphemus</name>
    <name type="common">Atlantic horseshoe crab</name>
    <dbReference type="NCBI Taxonomy" id="6850"/>
    <lineage>
        <taxon>Eukaryota</taxon>
        <taxon>Metazoa</taxon>
        <taxon>Ecdysozoa</taxon>
        <taxon>Arthropoda</taxon>
        <taxon>Chelicerata</taxon>
        <taxon>Merostomata</taxon>
        <taxon>Xiphosura</taxon>
        <taxon>Limulidae</taxon>
        <taxon>Limulus</taxon>
    </lineage>
</organism>
<evidence type="ECO:0000313" key="5">
    <source>
        <dbReference type="Proteomes" id="UP000694941"/>
    </source>
</evidence>
<dbReference type="Proteomes" id="UP000694941">
    <property type="component" value="Unplaced"/>
</dbReference>
<dbReference type="RefSeq" id="XP_013788605.1">
    <property type="nucleotide sequence ID" value="XM_013933151.2"/>
</dbReference>
<feature type="region of interest" description="Disordered" evidence="3">
    <location>
        <begin position="1"/>
        <end position="52"/>
    </location>
</feature>
<evidence type="ECO:0000259" key="4">
    <source>
        <dbReference type="PROSITE" id="PS50102"/>
    </source>
</evidence>
<dbReference type="PROSITE" id="PS50102">
    <property type="entry name" value="RRM"/>
    <property type="match status" value="3"/>
</dbReference>
<dbReference type="InterPro" id="IPR050374">
    <property type="entry name" value="RRT5_SRSF_SR"/>
</dbReference>
<feature type="domain" description="RRM" evidence="4">
    <location>
        <begin position="449"/>
        <end position="517"/>
    </location>
</feature>